<dbReference type="SMART" id="SM00347">
    <property type="entry name" value="HTH_MARR"/>
    <property type="match status" value="1"/>
</dbReference>
<dbReference type="InterPro" id="IPR000835">
    <property type="entry name" value="HTH_MarR-typ"/>
</dbReference>
<organism evidence="2 3">
    <name type="scientific">Pseudonocardia ammonioxydans</name>
    <dbReference type="NCBI Taxonomy" id="260086"/>
    <lineage>
        <taxon>Bacteria</taxon>
        <taxon>Bacillati</taxon>
        <taxon>Actinomycetota</taxon>
        <taxon>Actinomycetes</taxon>
        <taxon>Pseudonocardiales</taxon>
        <taxon>Pseudonocardiaceae</taxon>
        <taxon>Pseudonocardia</taxon>
    </lineage>
</organism>
<dbReference type="GO" id="GO:0003700">
    <property type="term" value="F:DNA-binding transcription factor activity"/>
    <property type="evidence" value="ECO:0007669"/>
    <property type="project" value="InterPro"/>
</dbReference>
<dbReference type="GO" id="GO:0003677">
    <property type="term" value="F:DNA binding"/>
    <property type="evidence" value="ECO:0007669"/>
    <property type="project" value="UniProtKB-KW"/>
</dbReference>
<dbReference type="AlphaFoldDB" id="A0A1I5HSN8"/>
<protein>
    <submittedName>
        <fullName evidence="2">DNA-binding transcriptional regulator, MarR family</fullName>
    </submittedName>
</protein>
<evidence type="ECO:0000313" key="3">
    <source>
        <dbReference type="Proteomes" id="UP000199614"/>
    </source>
</evidence>
<accession>A0A1I5HSN8</accession>
<evidence type="ECO:0000313" key="2">
    <source>
        <dbReference type="EMBL" id="SFO51315.1"/>
    </source>
</evidence>
<name>A0A1I5HSN8_PSUAM</name>
<dbReference type="Proteomes" id="UP000199614">
    <property type="component" value="Unassembled WGS sequence"/>
</dbReference>
<dbReference type="RefSeq" id="WP_177238840.1">
    <property type="nucleotide sequence ID" value="NZ_FOUY01000074.1"/>
</dbReference>
<dbReference type="Gene3D" id="1.10.10.10">
    <property type="entry name" value="Winged helix-like DNA-binding domain superfamily/Winged helix DNA-binding domain"/>
    <property type="match status" value="1"/>
</dbReference>
<reference evidence="2 3" key="1">
    <citation type="submission" date="2016-10" db="EMBL/GenBank/DDBJ databases">
        <authorList>
            <person name="de Groot N.N."/>
        </authorList>
    </citation>
    <scope>NUCLEOTIDE SEQUENCE [LARGE SCALE GENOMIC DNA]</scope>
    <source>
        <strain evidence="2 3">CGMCC 4.1877</strain>
    </source>
</reference>
<keyword evidence="2" id="KW-0238">DNA-binding</keyword>
<proteinExistence type="predicted"/>
<dbReference type="STRING" id="260086.SAMN05216207_107412"/>
<dbReference type="EMBL" id="FOUY01000074">
    <property type="protein sequence ID" value="SFO51315.1"/>
    <property type="molecule type" value="Genomic_DNA"/>
</dbReference>
<dbReference type="Pfam" id="PF12802">
    <property type="entry name" value="MarR_2"/>
    <property type="match status" value="1"/>
</dbReference>
<dbReference type="InterPro" id="IPR036390">
    <property type="entry name" value="WH_DNA-bd_sf"/>
</dbReference>
<sequence length="163" mass="17836">MDIEELVRQVPRALNPFARLIRRAVRADPPLPLVPYAQVEVLRVLEDTPDLSVRGVADMLQLAPNTVSTLVRALVEVGYVRQTQGHGRSTRLRLTATARDVIDVWDERRAAVLHGVLSRLDPADREAIAAAVGPLLRLQEALERARESASPATPSVRATGAES</sequence>
<keyword evidence="3" id="KW-1185">Reference proteome</keyword>
<gene>
    <name evidence="2" type="ORF">SAMN05216207_107412</name>
</gene>
<evidence type="ECO:0000259" key="1">
    <source>
        <dbReference type="SMART" id="SM00347"/>
    </source>
</evidence>
<dbReference type="SUPFAM" id="SSF46785">
    <property type="entry name" value="Winged helix' DNA-binding domain"/>
    <property type="match status" value="1"/>
</dbReference>
<dbReference type="InterPro" id="IPR036388">
    <property type="entry name" value="WH-like_DNA-bd_sf"/>
</dbReference>
<feature type="domain" description="HTH marR-type" evidence="1">
    <location>
        <begin position="26"/>
        <end position="125"/>
    </location>
</feature>